<evidence type="ECO:0000313" key="3">
    <source>
        <dbReference type="Proteomes" id="UP000613580"/>
    </source>
</evidence>
<comment type="caution">
    <text evidence="2">The sequence shown here is derived from an EMBL/GenBank/DDBJ whole genome shotgun (WGS) entry which is preliminary data.</text>
</comment>
<keyword evidence="3" id="KW-1185">Reference proteome</keyword>
<sequence length="230" mass="25256">MVLMPAPVIVCGGSESVGRVVVENLKPEFEVIHFILTPETGKVQIPAILRGDSDPSGSPASQSSNDSVLGTKNYSKKPIAVIIGGAYDDAGVETMLEAARGIHPIPWLRADRGVAMPPMGPEYAVAMAKRIRNKFAQLEQDGELKVEGARLFSSEMRCWRSRGDELRQILQEIQFRSAFVHTMLLENLEEDIQDDNRGSPCTGEVRQVFKTVCAVLYNVRSALFCVVLVP</sequence>
<organism evidence="2 3">
    <name type="scientific">Mycena chlorophos</name>
    <name type="common">Agaric fungus</name>
    <name type="synonym">Agaricus chlorophos</name>
    <dbReference type="NCBI Taxonomy" id="658473"/>
    <lineage>
        <taxon>Eukaryota</taxon>
        <taxon>Fungi</taxon>
        <taxon>Dikarya</taxon>
        <taxon>Basidiomycota</taxon>
        <taxon>Agaricomycotina</taxon>
        <taxon>Agaricomycetes</taxon>
        <taxon>Agaricomycetidae</taxon>
        <taxon>Agaricales</taxon>
        <taxon>Marasmiineae</taxon>
        <taxon>Mycenaceae</taxon>
        <taxon>Mycena</taxon>
    </lineage>
</organism>
<feature type="region of interest" description="Disordered" evidence="1">
    <location>
        <begin position="48"/>
        <end position="69"/>
    </location>
</feature>
<name>A0A8H6TKT1_MYCCL</name>
<reference evidence="2" key="1">
    <citation type="submission" date="2020-05" db="EMBL/GenBank/DDBJ databases">
        <title>Mycena genomes resolve the evolution of fungal bioluminescence.</title>
        <authorList>
            <person name="Tsai I.J."/>
        </authorList>
    </citation>
    <scope>NUCLEOTIDE SEQUENCE</scope>
    <source>
        <strain evidence="2">110903Hualien_Pintung</strain>
    </source>
</reference>
<accession>A0A8H6TKT1</accession>
<gene>
    <name evidence="2" type="ORF">HMN09_00277500</name>
</gene>
<dbReference type="AlphaFoldDB" id="A0A8H6TKT1"/>
<dbReference type="EMBL" id="JACAZE010000003">
    <property type="protein sequence ID" value="KAF7319395.1"/>
    <property type="molecule type" value="Genomic_DNA"/>
</dbReference>
<feature type="compositionally biased region" description="Low complexity" evidence="1">
    <location>
        <begin position="54"/>
        <end position="67"/>
    </location>
</feature>
<protein>
    <submittedName>
        <fullName evidence="2">Uncharacterized protein</fullName>
    </submittedName>
</protein>
<evidence type="ECO:0000313" key="2">
    <source>
        <dbReference type="EMBL" id="KAF7319395.1"/>
    </source>
</evidence>
<dbReference type="OrthoDB" id="3335211at2759"/>
<evidence type="ECO:0000256" key="1">
    <source>
        <dbReference type="SAM" id="MobiDB-lite"/>
    </source>
</evidence>
<proteinExistence type="predicted"/>
<dbReference type="Proteomes" id="UP000613580">
    <property type="component" value="Unassembled WGS sequence"/>
</dbReference>